<dbReference type="RefSeq" id="WP_163683895.1">
    <property type="nucleotide sequence ID" value="NZ_AP022608.1"/>
</dbReference>
<protein>
    <submittedName>
        <fullName evidence="2">Uncharacterized protein</fullName>
    </submittedName>
</protein>
<accession>A0A7I7WPJ9</accession>
<dbReference type="AlphaFoldDB" id="A0A7I7WPJ9"/>
<dbReference type="Proteomes" id="UP000466187">
    <property type="component" value="Chromosome"/>
</dbReference>
<reference evidence="2 3" key="1">
    <citation type="journal article" date="2019" name="Emerg. Microbes Infect.">
        <title>Comprehensive subspecies identification of 175 nontuberculous mycobacteria species based on 7547 genomic profiles.</title>
        <authorList>
            <person name="Matsumoto Y."/>
            <person name="Kinjo T."/>
            <person name="Motooka D."/>
            <person name="Nabeya D."/>
            <person name="Jung N."/>
            <person name="Uechi K."/>
            <person name="Horii T."/>
            <person name="Iida T."/>
            <person name="Fujita J."/>
            <person name="Nakamura S."/>
        </authorList>
    </citation>
    <scope>NUCLEOTIDE SEQUENCE [LARGE SCALE GENOMIC DNA]</scope>
    <source>
        <strain evidence="2 3">JCM 12688</strain>
    </source>
</reference>
<evidence type="ECO:0000313" key="3">
    <source>
        <dbReference type="Proteomes" id="UP000466187"/>
    </source>
</evidence>
<feature type="compositionally biased region" description="Polar residues" evidence="1">
    <location>
        <begin position="132"/>
        <end position="141"/>
    </location>
</feature>
<name>A0A7I7WPJ9_MYCGU</name>
<dbReference type="KEGG" id="mgad:MGAD_29620"/>
<evidence type="ECO:0000256" key="1">
    <source>
        <dbReference type="SAM" id="MobiDB-lite"/>
    </source>
</evidence>
<organism evidence="2 3">
    <name type="scientific">Mycolicibacterium gadium</name>
    <name type="common">Mycobacterium gadium</name>
    <dbReference type="NCBI Taxonomy" id="1794"/>
    <lineage>
        <taxon>Bacteria</taxon>
        <taxon>Bacillati</taxon>
        <taxon>Actinomycetota</taxon>
        <taxon>Actinomycetes</taxon>
        <taxon>Mycobacteriales</taxon>
        <taxon>Mycobacteriaceae</taxon>
        <taxon>Mycolicibacterium</taxon>
    </lineage>
</organism>
<proteinExistence type="predicted"/>
<gene>
    <name evidence="2" type="ORF">MGAD_29620</name>
</gene>
<evidence type="ECO:0000313" key="2">
    <source>
        <dbReference type="EMBL" id="BBZ18627.1"/>
    </source>
</evidence>
<sequence length="190" mass="21437">MTITRNETPRLASAAERRVYQVLLDQLQPNDRVIPGQRVTDHLKDYEVDRVGNRAGSELGVTAIDLTMIDLWDELTDVGESARQIADDRRATESLQKSRLRDHEDMKRTIAEDKKLRKEARSLSWPPASIRSPVTGTTCSGSALPLGVTRTRSVGPFDEYLTSRQQTVWSERCRVRLPLLGVVHSKSARD</sequence>
<dbReference type="EMBL" id="AP022608">
    <property type="protein sequence ID" value="BBZ18627.1"/>
    <property type="molecule type" value="Genomic_DNA"/>
</dbReference>
<feature type="region of interest" description="Disordered" evidence="1">
    <location>
        <begin position="123"/>
        <end position="145"/>
    </location>
</feature>